<proteinExistence type="predicted"/>
<dbReference type="PANTHER" id="PTHR21301">
    <property type="entry name" value="REVERSE TRANSCRIPTASE"/>
    <property type="match status" value="1"/>
</dbReference>
<sequence>MCRRPAVNRICSDGLLSMIYVVEVWKGDKKRAEDFVTEITENDLNLKFTSHIHDEEIEFMDVTFRVEQNRVDTSLYRKLSAGASILHASNLYHVPLIENIPFGELLWSKMIYSDDENFERAQQDIV</sequence>
<dbReference type="EMBL" id="JANPWB010000002">
    <property type="protein sequence ID" value="KAJ1208301.1"/>
    <property type="molecule type" value="Genomic_DNA"/>
</dbReference>
<dbReference type="PANTHER" id="PTHR21301:SF12">
    <property type="match status" value="1"/>
</dbReference>
<organism evidence="1 2">
    <name type="scientific">Pleurodeles waltl</name>
    <name type="common">Iberian ribbed newt</name>
    <dbReference type="NCBI Taxonomy" id="8319"/>
    <lineage>
        <taxon>Eukaryota</taxon>
        <taxon>Metazoa</taxon>
        <taxon>Chordata</taxon>
        <taxon>Craniata</taxon>
        <taxon>Vertebrata</taxon>
        <taxon>Euteleostomi</taxon>
        <taxon>Amphibia</taxon>
        <taxon>Batrachia</taxon>
        <taxon>Caudata</taxon>
        <taxon>Salamandroidea</taxon>
        <taxon>Salamandridae</taxon>
        <taxon>Pleurodelinae</taxon>
        <taxon>Pleurodeles</taxon>
    </lineage>
</organism>
<name>A0AAV7W6B4_PLEWA</name>
<evidence type="ECO:0000313" key="1">
    <source>
        <dbReference type="EMBL" id="KAJ1208301.1"/>
    </source>
</evidence>
<reference evidence="1" key="1">
    <citation type="journal article" date="2022" name="bioRxiv">
        <title>Sequencing and chromosome-scale assembly of the giantPleurodeles waltlgenome.</title>
        <authorList>
            <person name="Brown T."/>
            <person name="Elewa A."/>
            <person name="Iarovenko S."/>
            <person name="Subramanian E."/>
            <person name="Araus A.J."/>
            <person name="Petzold A."/>
            <person name="Susuki M."/>
            <person name="Suzuki K.-i.T."/>
            <person name="Hayashi T."/>
            <person name="Toyoda A."/>
            <person name="Oliveira C."/>
            <person name="Osipova E."/>
            <person name="Leigh N.D."/>
            <person name="Simon A."/>
            <person name="Yun M.H."/>
        </authorList>
    </citation>
    <scope>NUCLEOTIDE SEQUENCE</scope>
    <source>
        <strain evidence="1">20211129_DDA</strain>
        <tissue evidence="1">Liver</tissue>
    </source>
</reference>
<comment type="caution">
    <text evidence="1">The sequence shown here is derived from an EMBL/GenBank/DDBJ whole genome shotgun (WGS) entry which is preliminary data.</text>
</comment>
<protein>
    <submittedName>
        <fullName evidence="1">Uncharacterized protein</fullName>
    </submittedName>
</protein>
<dbReference type="Proteomes" id="UP001066276">
    <property type="component" value="Chromosome 1_2"/>
</dbReference>
<gene>
    <name evidence="1" type="ORF">NDU88_003687</name>
</gene>
<keyword evidence="2" id="KW-1185">Reference proteome</keyword>
<accession>A0AAV7W6B4</accession>
<dbReference type="AlphaFoldDB" id="A0AAV7W6B4"/>
<evidence type="ECO:0000313" key="2">
    <source>
        <dbReference type="Proteomes" id="UP001066276"/>
    </source>
</evidence>